<dbReference type="InterPro" id="IPR050597">
    <property type="entry name" value="Cytochrome_c_Oxidase_Subunit"/>
</dbReference>
<feature type="domain" description="Cytochrome c" evidence="7">
    <location>
        <begin position="193"/>
        <end position="336"/>
    </location>
</feature>
<dbReference type="GO" id="GO:0046872">
    <property type="term" value="F:metal ion binding"/>
    <property type="evidence" value="ECO:0007669"/>
    <property type="project" value="UniProtKB-KW"/>
</dbReference>
<name>A0A1G7N6Y7_9BACT</name>
<dbReference type="PANTHER" id="PTHR33751:SF1">
    <property type="entry name" value="CBB3-TYPE CYTOCHROME C OXIDASE SUBUNIT FIXP"/>
    <property type="match status" value="1"/>
</dbReference>
<dbReference type="Gene3D" id="1.10.760.10">
    <property type="entry name" value="Cytochrome c-like domain"/>
    <property type="match status" value="2"/>
</dbReference>
<keyword evidence="6" id="KW-0472">Membrane</keyword>
<keyword evidence="3 4" id="KW-0408">Iron</keyword>
<evidence type="ECO:0000256" key="2">
    <source>
        <dbReference type="ARBA" id="ARBA00022723"/>
    </source>
</evidence>
<feature type="transmembrane region" description="Helical" evidence="6">
    <location>
        <begin position="12"/>
        <end position="29"/>
    </location>
</feature>
<dbReference type="SUPFAM" id="SSF46626">
    <property type="entry name" value="Cytochrome c"/>
    <property type="match status" value="2"/>
</dbReference>
<sequence length="336" mass="35348">MRFPLRRLCKGAVSSAFVGVGILVLGYAVRPSMTVHAQQQQPRGGRPGGSERPTGGAAAGPNVGAQAQAADQTHAAAAQQAPPFGIVAYPDRPAAPKEVLDRGKTAFSVNCAFCHGSDAGGGSVGPNLLRSEVVLQDAAGEKIMPIVHGARAEQGMPKIDIPDSSVVDIAAWLHSLKTGGNMRSTEKINIVVGKADEGKATFTRLCGSCHSVDGDLKGFAAKYEDPRSMQQAWMLPGVVAFGRRGGGGPPPPQLHVPPTTATVTLVSGKKVTGRLGVLDDFYAEVITDDGVTHRFTLNNGVPKVEIHDPLKAHRAMFRTITDKEIHDITAYLESLK</sequence>
<keyword evidence="6" id="KW-0812">Transmembrane</keyword>
<keyword evidence="2 4" id="KW-0479">Metal-binding</keyword>
<dbReference type="PROSITE" id="PS51007">
    <property type="entry name" value="CYTC"/>
    <property type="match status" value="2"/>
</dbReference>
<evidence type="ECO:0000256" key="5">
    <source>
        <dbReference type="SAM" id="MobiDB-lite"/>
    </source>
</evidence>
<evidence type="ECO:0000256" key="4">
    <source>
        <dbReference type="PROSITE-ProRule" id="PRU00433"/>
    </source>
</evidence>
<evidence type="ECO:0000313" key="8">
    <source>
        <dbReference type="EMBL" id="SDF69667.1"/>
    </source>
</evidence>
<keyword evidence="1 4" id="KW-0349">Heme</keyword>
<reference evidence="8 9" key="1">
    <citation type="submission" date="2016-10" db="EMBL/GenBank/DDBJ databases">
        <authorList>
            <person name="de Groot N.N."/>
        </authorList>
    </citation>
    <scope>NUCLEOTIDE SEQUENCE [LARGE SCALE GENOMIC DNA]</scope>
    <source>
        <strain evidence="8 9">GAS232</strain>
    </source>
</reference>
<dbReference type="Pfam" id="PF13442">
    <property type="entry name" value="Cytochrome_CBB3"/>
    <property type="match status" value="1"/>
</dbReference>
<dbReference type="AlphaFoldDB" id="A0A1G7N6Y7"/>
<protein>
    <submittedName>
        <fullName evidence="8">Cytochrome c, mono-and diheme variants</fullName>
    </submittedName>
</protein>
<proteinExistence type="predicted"/>
<dbReference type="PANTHER" id="PTHR33751">
    <property type="entry name" value="CBB3-TYPE CYTOCHROME C OXIDASE SUBUNIT FIXP"/>
    <property type="match status" value="1"/>
</dbReference>
<feature type="compositionally biased region" description="Low complexity" evidence="5">
    <location>
        <begin position="65"/>
        <end position="76"/>
    </location>
</feature>
<dbReference type="GO" id="GO:0020037">
    <property type="term" value="F:heme binding"/>
    <property type="evidence" value="ECO:0007669"/>
    <property type="project" value="InterPro"/>
</dbReference>
<evidence type="ECO:0000313" key="9">
    <source>
        <dbReference type="Proteomes" id="UP000182427"/>
    </source>
</evidence>
<dbReference type="InterPro" id="IPR009056">
    <property type="entry name" value="Cyt_c-like_dom"/>
</dbReference>
<evidence type="ECO:0000256" key="1">
    <source>
        <dbReference type="ARBA" id="ARBA00022617"/>
    </source>
</evidence>
<keyword evidence="9" id="KW-1185">Reference proteome</keyword>
<keyword evidence="6" id="KW-1133">Transmembrane helix</keyword>
<feature type="compositionally biased region" description="Low complexity" evidence="5">
    <location>
        <begin position="38"/>
        <end position="56"/>
    </location>
</feature>
<dbReference type="GO" id="GO:0009055">
    <property type="term" value="F:electron transfer activity"/>
    <property type="evidence" value="ECO:0007669"/>
    <property type="project" value="InterPro"/>
</dbReference>
<evidence type="ECO:0000259" key="7">
    <source>
        <dbReference type="PROSITE" id="PS51007"/>
    </source>
</evidence>
<dbReference type="EMBL" id="LT629690">
    <property type="protein sequence ID" value="SDF69667.1"/>
    <property type="molecule type" value="Genomic_DNA"/>
</dbReference>
<gene>
    <name evidence="8" type="ORF">SAMN05444167_3030</name>
</gene>
<dbReference type="RefSeq" id="WP_083345879.1">
    <property type="nucleotide sequence ID" value="NZ_LT629690.1"/>
</dbReference>
<accession>A0A1G7N6Y7</accession>
<feature type="domain" description="Cytochrome c" evidence="7">
    <location>
        <begin position="98"/>
        <end position="177"/>
    </location>
</feature>
<evidence type="ECO:0000256" key="6">
    <source>
        <dbReference type="SAM" id="Phobius"/>
    </source>
</evidence>
<feature type="region of interest" description="Disordered" evidence="5">
    <location>
        <begin position="35"/>
        <end position="76"/>
    </location>
</feature>
<organism evidence="8 9">
    <name type="scientific">Terriglobus roseus</name>
    <dbReference type="NCBI Taxonomy" id="392734"/>
    <lineage>
        <taxon>Bacteria</taxon>
        <taxon>Pseudomonadati</taxon>
        <taxon>Acidobacteriota</taxon>
        <taxon>Terriglobia</taxon>
        <taxon>Terriglobales</taxon>
        <taxon>Acidobacteriaceae</taxon>
        <taxon>Terriglobus</taxon>
    </lineage>
</organism>
<dbReference type="OrthoDB" id="232040at2"/>
<evidence type="ECO:0000256" key="3">
    <source>
        <dbReference type="ARBA" id="ARBA00023004"/>
    </source>
</evidence>
<dbReference type="InterPro" id="IPR036909">
    <property type="entry name" value="Cyt_c-like_dom_sf"/>
</dbReference>
<dbReference type="Proteomes" id="UP000182427">
    <property type="component" value="Chromosome I"/>
</dbReference>